<reference evidence="2 3" key="1">
    <citation type="submission" date="2019-05" db="EMBL/GenBank/DDBJ databases">
        <title>Another draft genome of Portunus trituberculatus and its Hox gene families provides insights of decapod evolution.</title>
        <authorList>
            <person name="Jeong J.-H."/>
            <person name="Song I."/>
            <person name="Kim S."/>
            <person name="Choi T."/>
            <person name="Kim D."/>
            <person name="Ryu S."/>
            <person name="Kim W."/>
        </authorList>
    </citation>
    <scope>NUCLEOTIDE SEQUENCE [LARGE SCALE GENOMIC DNA]</scope>
    <source>
        <tissue evidence="2">Muscle</tissue>
    </source>
</reference>
<evidence type="ECO:0000313" key="2">
    <source>
        <dbReference type="EMBL" id="MPC39182.1"/>
    </source>
</evidence>
<dbReference type="EMBL" id="VSRR010004285">
    <property type="protein sequence ID" value="MPC39182.1"/>
    <property type="molecule type" value="Genomic_DNA"/>
</dbReference>
<protein>
    <submittedName>
        <fullName evidence="2">Uncharacterized protein</fullName>
    </submittedName>
</protein>
<comment type="caution">
    <text evidence="2">The sequence shown here is derived from an EMBL/GenBank/DDBJ whole genome shotgun (WGS) entry which is preliminary data.</text>
</comment>
<name>A0A5B7EY60_PORTR</name>
<feature type="chain" id="PRO_5023011032" evidence="1">
    <location>
        <begin position="23"/>
        <end position="329"/>
    </location>
</feature>
<gene>
    <name evidence="2" type="ORF">E2C01_032707</name>
</gene>
<dbReference type="OrthoDB" id="10634950at2759"/>
<accession>A0A5B7EY60</accession>
<sequence length="329" mass="34860">MPLFSPISVQVCVMSLLTLAGGHPHLLDSINPIRVQTSALSLDQRYLPAIPTNPTAAYLAGQRAGIAAPSIPLLIKLHNGQAGSTQAAELQFGKGHHTAGYGYQPQVTHAPTASPFYTQGLHLPANVQAGSNLHSQPSIEEKYSMETVEIATKPPSLLSAVAKKHTLVVPQPASPAPSLPHRVLSATPAPIAQAPKPTSMQEVLTKVTEDPAPISAPADVDSKLQEPNEILTEVISGTDSFKATTSASGETKVSSNVLPYGFFRNDPFLMYRLPSAGAAQGEGHFVIMVPHHSASLATGQGKQNGVTVYLAKDVRVLKPQHHRELDLAY</sequence>
<keyword evidence="3" id="KW-1185">Reference proteome</keyword>
<evidence type="ECO:0000256" key="1">
    <source>
        <dbReference type="SAM" id="SignalP"/>
    </source>
</evidence>
<proteinExistence type="predicted"/>
<evidence type="ECO:0000313" key="3">
    <source>
        <dbReference type="Proteomes" id="UP000324222"/>
    </source>
</evidence>
<dbReference type="Proteomes" id="UP000324222">
    <property type="component" value="Unassembled WGS sequence"/>
</dbReference>
<dbReference type="AlphaFoldDB" id="A0A5B7EY60"/>
<keyword evidence="1" id="KW-0732">Signal</keyword>
<feature type="signal peptide" evidence="1">
    <location>
        <begin position="1"/>
        <end position="22"/>
    </location>
</feature>
<organism evidence="2 3">
    <name type="scientific">Portunus trituberculatus</name>
    <name type="common">Swimming crab</name>
    <name type="synonym">Neptunus trituberculatus</name>
    <dbReference type="NCBI Taxonomy" id="210409"/>
    <lineage>
        <taxon>Eukaryota</taxon>
        <taxon>Metazoa</taxon>
        <taxon>Ecdysozoa</taxon>
        <taxon>Arthropoda</taxon>
        <taxon>Crustacea</taxon>
        <taxon>Multicrustacea</taxon>
        <taxon>Malacostraca</taxon>
        <taxon>Eumalacostraca</taxon>
        <taxon>Eucarida</taxon>
        <taxon>Decapoda</taxon>
        <taxon>Pleocyemata</taxon>
        <taxon>Brachyura</taxon>
        <taxon>Eubrachyura</taxon>
        <taxon>Portunoidea</taxon>
        <taxon>Portunidae</taxon>
        <taxon>Portuninae</taxon>
        <taxon>Portunus</taxon>
    </lineage>
</organism>